<keyword evidence="1" id="KW-0812">Transmembrane</keyword>
<evidence type="ECO:0000313" key="3">
    <source>
        <dbReference type="Proteomes" id="UP000243819"/>
    </source>
</evidence>
<sequence>MLINLFKIFLAFLFIGVVIKYMDDVNDGEGKFEHFPYYLILTTCAVLLDKNVSIACLWAAYAIGMVDKFKIHYIFNLNGIFESIIILIVGFLVFGFKTFLYYIILMLFINLSDDLLDYKIDEFGNNLAKKFGFVEVGIVTLNLLLLLFYFDYQYAFMSVIAYSVIQTYFIYRGRLYVRKDNYNLYKR</sequence>
<feature type="transmembrane region" description="Helical" evidence="1">
    <location>
        <begin position="73"/>
        <end position="93"/>
    </location>
</feature>
<keyword evidence="3" id="KW-1185">Reference proteome</keyword>
<gene>
    <name evidence="2" type="ORF">SAMN03080614_10075</name>
</gene>
<feature type="transmembrane region" description="Helical" evidence="1">
    <location>
        <begin position="128"/>
        <end position="148"/>
    </location>
</feature>
<evidence type="ECO:0000313" key="2">
    <source>
        <dbReference type="EMBL" id="SES77132.1"/>
    </source>
</evidence>
<dbReference type="STRING" id="1120990.SAMN03080614_10075"/>
<feature type="transmembrane region" description="Helical" evidence="1">
    <location>
        <begin position="37"/>
        <end position="61"/>
    </location>
</feature>
<keyword evidence="1" id="KW-1133">Transmembrane helix</keyword>
<organism evidence="2 3">
    <name type="scientific">Anaerobranca gottschalkii DSM 13577</name>
    <dbReference type="NCBI Taxonomy" id="1120990"/>
    <lineage>
        <taxon>Bacteria</taxon>
        <taxon>Bacillati</taxon>
        <taxon>Bacillota</taxon>
        <taxon>Clostridia</taxon>
        <taxon>Eubacteriales</taxon>
        <taxon>Proteinivoracaceae</taxon>
        <taxon>Anaerobranca</taxon>
    </lineage>
</organism>
<protein>
    <submittedName>
        <fullName evidence="2">Uncharacterized protein</fullName>
    </submittedName>
</protein>
<proteinExistence type="predicted"/>
<evidence type="ECO:0000256" key="1">
    <source>
        <dbReference type="SAM" id="Phobius"/>
    </source>
</evidence>
<name>A0A1H9Z6E0_9FIRM</name>
<reference evidence="3" key="1">
    <citation type="submission" date="2016-10" db="EMBL/GenBank/DDBJ databases">
        <authorList>
            <person name="Varghese N."/>
            <person name="Submissions S."/>
        </authorList>
    </citation>
    <scope>NUCLEOTIDE SEQUENCE [LARGE SCALE GENOMIC DNA]</scope>
    <source>
        <strain evidence="3">DSM 13577</strain>
    </source>
</reference>
<feature type="transmembrane region" description="Helical" evidence="1">
    <location>
        <begin position="99"/>
        <end position="116"/>
    </location>
</feature>
<dbReference type="EMBL" id="FOIF01000007">
    <property type="protein sequence ID" value="SES77132.1"/>
    <property type="molecule type" value="Genomic_DNA"/>
</dbReference>
<feature type="transmembrane region" description="Helical" evidence="1">
    <location>
        <begin position="154"/>
        <end position="171"/>
    </location>
</feature>
<feature type="transmembrane region" description="Helical" evidence="1">
    <location>
        <begin position="5"/>
        <end position="22"/>
    </location>
</feature>
<dbReference type="OrthoDB" id="1680253at2"/>
<keyword evidence="1" id="KW-0472">Membrane</keyword>
<dbReference type="AlphaFoldDB" id="A0A1H9Z6E0"/>
<accession>A0A1H9Z6E0</accession>
<dbReference type="Proteomes" id="UP000243819">
    <property type="component" value="Unassembled WGS sequence"/>
</dbReference>
<dbReference type="RefSeq" id="WP_091349161.1">
    <property type="nucleotide sequence ID" value="NZ_FOIF01000007.1"/>
</dbReference>